<reference evidence="2" key="2">
    <citation type="submission" date="2022-06" db="UniProtKB">
        <authorList>
            <consortium name="EnsemblMetazoa"/>
        </authorList>
    </citation>
    <scope>IDENTIFICATION</scope>
    <source>
        <strain evidence="2">DF5081</strain>
    </source>
</reference>
<evidence type="ECO:0000313" key="2">
    <source>
        <dbReference type="EnsemblMetazoa" id="CJA12123.1"/>
    </source>
</evidence>
<dbReference type="Proteomes" id="UP000005237">
    <property type="component" value="Unassembled WGS sequence"/>
</dbReference>
<dbReference type="PANTHER" id="PTHR46705:SF3">
    <property type="entry name" value="DOMAIN OF UNKNOWN FUNCTION DB DOMAIN-CONTAINING PROTEIN"/>
    <property type="match status" value="1"/>
</dbReference>
<dbReference type="Pfam" id="PF01682">
    <property type="entry name" value="DB"/>
    <property type="match status" value="1"/>
</dbReference>
<dbReference type="InterPro" id="IPR002602">
    <property type="entry name" value="DB"/>
</dbReference>
<dbReference type="AlphaFoldDB" id="A0A8R1DW16"/>
<protein>
    <submittedName>
        <fullName evidence="2">DB domain-containing protein</fullName>
    </submittedName>
</protein>
<reference evidence="3" key="1">
    <citation type="submission" date="2010-08" db="EMBL/GenBank/DDBJ databases">
        <authorList>
            <consortium name="Caenorhabditis japonica Sequencing Consortium"/>
            <person name="Wilson R.K."/>
        </authorList>
    </citation>
    <scope>NUCLEOTIDE SEQUENCE [LARGE SCALE GENOMIC DNA]</scope>
    <source>
        <strain evidence="3">DF5081</strain>
    </source>
</reference>
<evidence type="ECO:0000259" key="1">
    <source>
        <dbReference type="Pfam" id="PF01682"/>
    </source>
</evidence>
<feature type="domain" description="Domain of unknown function DB" evidence="1">
    <location>
        <begin position="2"/>
        <end position="71"/>
    </location>
</feature>
<organism evidence="2 3">
    <name type="scientific">Caenorhabditis japonica</name>
    <dbReference type="NCBI Taxonomy" id="281687"/>
    <lineage>
        <taxon>Eukaryota</taxon>
        <taxon>Metazoa</taxon>
        <taxon>Ecdysozoa</taxon>
        <taxon>Nematoda</taxon>
        <taxon>Chromadorea</taxon>
        <taxon>Rhabditida</taxon>
        <taxon>Rhabditina</taxon>
        <taxon>Rhabditomorpha</taxon>
        <taxon>Rhabditoidea</taxon>
        <taxon>Rhabditidae</taxon>
        <taxon>Peloderinae</taxon>
        <taxon>Caenorhabditis</taxon>
    </lineage>
</organism>
<proteinExistence type="predicted"/>
<evidence type="ECO:0000313" key="3">
    <source>
        <dbReference type="Proteomes" id="UP000005237"/>
    </source>
</evidence>
<accession>A0A8R1DW16</accession>
<dbReference type="PANTHER" id="PTHR46705">
    <property type="entry name" value="PROTEIN CBG09805"/>
    <property type="match status" value="1"/>
</dbReference>
<name>A0A8R1DW16_CAEJA</name>
<keyword evidence="3" id="KW-1185">Reference proteome</keyword>
<sequence>MFNKKNKCPIEAVNEIHYCAAQGIDHTSCCEANGVSATAAGAKCLAFCDQRPNVFTPVDATFLPCYQVFEDAALKRSSNPLKILRI</sequence>
<dbReference type="EnsemblMetazoa" id="CJA12123.1">
    <property type="protein sequence ID" value="CJA12123.1"/>
    <property type="gene ID" value="WBGene00131327"/>
</dbReference>